<gene>
    <name evidence="1" type="ORF">J2Z69_000776</name>
</gene>
<reference evidence="1 2" key="1">
    <citation type="submission" date="2021-03" db="EMBL/GenBank/DDBJ databases">
        <title>Genomic Encyclopedia of Type Strains, Phase IV (KMG-IV): sequencing the most valuable type-strain genomes for metagenomic binning, comparative biology and taxonomic classification.</title>
        <authorList>
            <person name="Goeker M."/>
        </authorList>
    </citation>
    <scope>NUCLEOTIDE SEQUENCE [LARGE SCALE GENOMIC DNA]</scope>
    <source>
        <strain evidence="1 2">DSM 26806</strain>
    </source>
</reference>
<evidence type="ECO:0000313" key="1">
    <source>
        <dbReference type="EMBL" id="MBP1999757.1"/>
    </source>
</evidence>
<organism evidence="1 2">
    <name type="scientific">Paenibacillus shirakamiensis</name>
    <dbReference type="NCBI Taxonomy" id="1265935"/>
    <lineage>
        <taxon>Bacteria</taxon>
        <taxon>Bacillati</taxon>
        <taxon>Bacillota</taxon>
        <taxon>Bacilli</taxon>
        <taxon>Bacillales</taxon>
        <taxon>Paenibacillaceae</taxon>
        <taxon>Paenibacillus</taxon>
    </lineage>
</organism>
<dbReference type="Proteomes" id="UP001519288">
    <property type="component" value="Unassembled WGS sequence"/>
</dbReference>
<sequence>MSKVINITDKFSTEQASIQIGKKVYPVDNSVEAVLRFEELAQDASAKSLLFAIEGALGNKAYEEIGVAKMSVANLKVLMTALLAAMQELSYEEADARFRQ</sequence>
<keyword evidence="2" id="KW-1185">Reference proteome</keyword>
<dbReference type="RefSeq" id="WP_209859271.1">
    <property type="nucleotide sequence ID" value="NZ_JAGGLD010000001.1"/>
</dbReference>
<name>A0ABS4JDF7_9BACL</name>
<evidence type="ECO:0000313" key="2">
    <source>
        <dbReference type="Proteomes" id="UP001519288"/>
    </source>
</evidence>
<comment type="caution">
    <text evidence="1">The sequence shown here is derived from an EMBL/GenBank/DDBJ whole genome shotgun (WGS) entry which is preliminary data.</text>
</comment>
<dbReference type="EMBL" id="JAGGLD010000001">
    <property type="protein sequence ID" value="MBP1999757.1"/>
    <property type="molecule type" value="Genomic_DNA"/>
</dbReference>
<accession>A0ABS4JDF7</accession>
<protein>
    <submittedName>
        <fullName evidence="1">Uncharacterized protein</fullName>
    </submittedName>
</protein>
<proteinExistence type="predicted"/>